<accession>A0ABZ1I5M4</accession>
<feature type="domain" description="Response regulatory" evidence="7">
    <location>
        <begin position="5"/>
        <end position="122"/>
    </location>
</feature>
<dbReference type="InterPro" id="IPR011006">
    <property type="entry name" value="CheY-like_superfamily"/>
</dbReference>
<evidence type="ECO:0000313" key="8">
    <source>
        <dbReference type="EMBL" id="WSE29667.1"/>
    </source>
</evidence>
<dbReference type="Pfam" id="PF00196">
    <property type="entry name" value="GerE"/>
    <property type="match status" value="1"/>
</dbReference>
<evidence type="ECO:0000259" key="7">
    <source>
        <dbReference type="PROSITE" id="PS50110"/>
    </source>
</evidence>
<evidence type="ECO:0000256" key="2">
    <source>
        <dbReference type="ARBA" id="ARBA00023015"/>
    </source>
</evidence>
<dbReference type="EMBL" id="CP142149">
    <property type="protein sequence ID" value="WSE29667.1"/>
    <property type="molecule type" value="Genomic_DNA"/>
</dbReference>
<dbReference type="InterPro" id="IPR001789">
    <property type="entry name" value="Sig_transdc_resp-reg_receiver"/>
</dbReference>
<dbReference type="PROSITE" id="PS50043">
    <property type="entry name" value="HTH_LUXR_2"/>
    <property type="match status" value="1"/>
</dbReference>
<dbReference type="PROSITE" id="PS50110">
    <property type="entry name" value="RESPONSE_REGULATORY"/>
    <property type="match status" value="1"/>
</dbReference>
<dbReference type="InterPro" id="IPR039420">
    <property type="entry name" value="WalR-like"/>
</dbReference>
<feature type="modified residue" description="4-aspartylphosphate" evidence="5">
    <location>
        <position position="56"/>
    </location>
</feature>
<dbReference type="InterPro" id="IPR058245">
    <property type="entry name" value="NreC/VraR/RcsB-like_REC"/>
</dbReference>
<name>A0ABZ1I5M4_9PSEU</name>
<evidence type="ECO:0000256" key="1">
    <source>
        <dbReference type="ARBA" id="ARBA00022553"/>
    </source>
</evidence>
<keyword evidence="2" id="KW-0805">Transcription regulation</keyword>
<dbReference type="Pfam" id="PF00072">
    <property type="entry name" value="Response_reg"/>
    <property type="match status" value="1"/>
</dbReference>
<keyword evidence="1 5" id="KW-0597">Phosphoprotein</keyword>
<evidence type="ECO:0000256" key="3">
    <source>
        <dbReference type="ARBA" id="ARBA00023125"/>
    </source>
</evidence>
<dbReference type="InterPro" id="IPR016032">
    <property type="entry name" value="Sig_transdc_resp-reg_C-effctor"/>
</dbReference>
<dbReference type="SMART" id="SM00421">
    <property type="entry name" value="HTH_LUXR"/>
    <property type="match status" value="1"/>
</dbReference>
<dbReference type="PANTHER" id="PTHR43214">
    <property type="entry name" value="TWO-COMPONENT RESPONSE REGULATOR"/>
    <property type="match status" value="1"/>
</dbReference>
<keyword evidence="9" id="KW-1185">Reference proteome</keyword>
<dbReference type="RefSeq" id="WP_326568627.1">
    <property type="nucleotide sequence ID" value="NZ_CP142149.1"/>
</dbReference>
<evidence type="ECO:0000256" key="4">
    <source>
        <dbReference type="ARBA" id="ARBA00023163"/>
    </source>
</evidence>
<dbReference type="SUPFAM" id="SSF46894">
    <property type="entry name" value="C-terminal effector domain of the bipartite response regulators"/>
    <property type="match status" value="1"/>
</dbReference>
<protein>
    <submittedName>
        <fullName evidence="8">Response regulator transcription factor</fullName>
    </submittedName>
</protein>
<dbReference type="InterPro" id="IPR000792">
    <property type="entry name" value="Tscrpt_reg_LuxR_C"/>
</dbReference>
<sequence length="242" mass="25426">MNPIRILIADDHTLLRTALAELLASEADLDVVAVAGSAGEAVRQATEHRPHVVLLDIEMPGNDHPPSTVRALQKAVPGVRVLILTMHDGNALVQSLLPLGISGFLHKTVTHEALSAAVRSACAAGSPVTVSLSASKLLTPAPAETGPLSPRETEVVELASHGLSNYQIARRLAIVEGTVKRHMRSIFDKLEARSRVEAANKAVELGLISPPVPAPRRLAVAGAGRHRPMPIPPPTGSTAPVM</sequence>
<dbReference type="Proteomes" id="UP001330812">
    <property type="component" value="Chromosome"/>
</dbReference>
<dbReference type="CDD" id="cd06170">
    <property type="entry name" value="LuxR_C_like"/>
    <property type="match status" value="1"/>
</dbReference>
<reference evidence="8 9" key="1">
    <citation type="journal article" date="2015" name="Int. J. Syst. Evol. Microbiol.">
        <title>Amycolatopsis rhabdoformis sp. nov., an actinomycete isolated from a tropical forest soil.</title>
        <authorList>
            <person name="Souza W.R."/>
            <person name="Silva R.E."/>
            <person name="Goodfellow M."/>
            <person name="Busarakam K."/>
            <person name="Figueiro F.S."/>
            <person name="Ferreira D."/>
            <person name="Rodrigues-Filho E."/>
            <person name="Moraes L.A.B."/>
            <person name="Zucchi T.D."/>
        </authorList>
    </citation>
    <scope>NUCLEOTIDE SEQUENCE [LARGE SCALE GENOMIC DNA]</scope>
    <source>
        <strain evidence="8 9">NCIMB 14900</strain>
    </source>
</reference>
<dbReference type="Gene3D" id="1.10.10.10">
    <property type="entry name" value="Winged helix-like DNA-binding domain superfamily/Winged helix DNA-binding domain"/>
    <property type="match status" value="1"/>
</dbReference>
<proteinExistence type="predicted"/>
<dbReference type="SMART" id="SM00448">
    <property type="entry name" value="REC"/>
    <property type="match status" value="1"/>
</dbReference>
<keyword evidence="3" id="KW-0238">DNA-binding</keyword>
<evidence type="ECO:0000259" key="6">
    <source>
        <dbReference type="PROSITE" id="PS50043"/>
    </source>
</evidence>
<dbReference type="CDD" id="cd17535">
    <property type="entry name" value="REC_NarL-like"/>
    <property type="match status" value="1"/>
</dbReference>
<evidence type="ECO:0000313" key="9">
    <source>
        <dbReference type="Proteomes" id="UP001330812"/>
    </source>
</evidence>
<dbReference type="InterPro" id="IPR036388">
    <property type="entry name" value="WH-like_DNA-bd_sf"/>
</dbReference>
<dbReference type="SUPFAM" id="SSF52172">
    <property type="entry name" value="CheY-like"/>
    <property type="match status" value="1"/>
</dbReference>
<dbReference type="PRINTS" id="PR00038">
    <property type="entry name" value="HTHLUXR"/>
</dbReference>
<gene>
    <name evidence="8" type="ORF">VSH64_43900</name>
</gene>
<organism evidence="8 9">
    <name type="scientific">Amycolatopsis rhabdoformis</name>
    <dbReference type="NCBI Taxonomy" id="1448059"/>
    <lineage>
        <taxon>Bacteria</taxon>
        <taxon>Bacillati</taxon>
        <taxon>Actinomycetota</taxon>
        <taxon>Actinomycetes</taxon>
        <taxon>Pseudonocardiales</taxon>
        <taxon>Pseudonocardiaceae</taxon>
        <taxon>Amycolatopsis</taxon>
    </lineage>
</organism>
<evidence type="ECO:0000256" key="5">
    <source>
        <dbReference type="PROSITE-ProRule" id="PRU00169"/>
    </source>
</evidence>
<feature type="domain" description="HTH luxR-type" evidence="6">
    <location>
        <begin position="141"/>
        <end position="206"/>
    </location>
</feature>
<keyword evidence="4" id="KW-0804">Transcription</keyword>
<dbReference type="Gene3D" id="3.40.50.2300">
    <property type="match status" value="1"/>
</dbReference>
<dbReference type="PANTHER" id="PTHR43214:SF24">
    <property type="entry name" value="TRANSCRIPTIONAL REGULATORY PROTEIN NARL-RELATED"/>
    <property type="match status" value="1"/>
</dbReference>
<dbReference type="PROSITE" id="PS00622">
    <property type="entry name" value="HTH_LUXR_1"/>
    <property type="match status" value="1"/>
</dbReference>